<feature type="signal peptide" evidence="5">
    <location>
        <begin position="1"/>
        <end position="29"/>
    </location>
</feature>
<feature type="chain" id="PRO_5004824505" description="Hsp70-like protein" evidence="5">
    <location>
        <begin position="30"/>
        <end position="992"/>
    </location>
</feature>
<dbReference type="Pfam" id="PF00012">
    <property type="entry name" value="HSP70"/>
    <property type="match status" value="1"/>
</dbReference>
<evidence type="ECO:0000256" key="2">
    <source>
        <dbReference type="ARBA" id="ARBA00022840"/>
    </source>
</evidence>
<dbReference type="eggNOG" id="KOG0104">
    <property type="taxonomic scope" value="Eukaryota"/>
</dbReference>
<evidence type="ECO:0000256" key="4">
    <source>
        <dbReference type="SAM" id="MobiDB-lite"/>
    </source>
</evidence>
<keyword evidence="1" id="KW-0547">Nucleotide-binding</keyword>
<dbReference type="Gene3D" id="1.20.1270.10">
    <property type="match status" value="1"/>
</dbReference>
<evidence type="ECO:0000313" key="7">
    <source>
        <dbReference type="Proteomes" id="UP000030752"/>
    </source>
</evidence>
<dbReference type="CDD" id="cd10230">
    <property type="entry name" value="ASKHA_NBD_HSP70_HYOU1"/>
    <property type="match status" value="1"/>
</dbReference>
<dbReference type="InParanoid" id="W2SDC9"/>
<feature type="compositionally biased region" description="Basic residues" evidence="4">
    <location>
        <begin position="955"/>
        <end position="971"/>
    </location>
</feature>
<feature type="region of interest" description="Disordered" evidence="4">
    <location>
        <begin position="945"/>
        <end position="992"/>
    </location>
</feature>
<reference evidence="6 7" key="1">
    <citation type="submission" date="2013-03" db="EMBL/GenBank/DDBJ databases">
        <title>The Genome Sequence of Phialophora europaea CBS 101466.</title>
        <authorList>
            <consortium name="The Broad Institute Genomics Platform"/>
            <person name="Cuomo C."/>
            <person name="de Hoog S."/>
            <person name="Gorbushina A."/>
            <person name="Walker B."/>
            <person name="Young S.K."/>
            <person name="Zeng Q."/>
            <person name="Gargeya S."/>
            <person name="Fitzgerald M."/>
            <person name="Haas B."/>
            <person name="Abouelleil A."/>
            <person name="Allen A.W."/>
            <person name="Alvarado L."/>
            <person name="Arachchi H.M."/>
            <person name="Berlin A.M."/>
            <person name="Chapman S.B."/>
            <person name="Gainer-Dewar J."/>
            <person name="Goldberg J."/>
            <person name="Griggs A."/>
            <person name="Gujja S."/>
            <person name="Hansen M."/>
            <person name="Howarth C."/>
            <person name="Imamovic A."/>
            <person name="Ireland A."/>
            <person name="Larimer J."/>
            <person name="McCowan C."/>
            <person name="Murphy C."/>
            <person name="Pearson M."/>
            <person name="Poon T.W."/>
            <person name="Priest M."/>
            <person name="Roberts A."/>
            <person name="Saif S."/>
            <person name="Shea T."/>
            <person name="Sisk P."/>
            <person name="Sykes S."/>
            <person name="Wortman J."/>
            <person name="Nusbaum C."/>
            <person name="Birren B."/>
        </authorList>
    </citation>
    <scope>NUCLEOTIDE SEQUENCE [LARGE SCALE GENOMIC DNA]</scope>
    <source>
        <strain evidence="6 7">CBS 101466</strain>
    </source>
</reference>
<dbReference type="GO" id="GO:0034663">
    <property type="term" value="C:endoplasmic reticulum chaperone complex"/>
    <property type="evidence" value="ECO:0007669"/>
    <property type="project" value="TreeGrafter"/>
</dbReference>
<dbReference type="Gene3D" id="3.30.30.30">
    <property type="match status" value="1"/>
</dbReference>
<dbReference type="PANTHER" id="PTHR45639">
    <property type="entry name" value="HSC70CB, ISOFORM G-RELATED"/>
    <property type="match status" value="1"/>
</dbReference>
<dbReference type="GO" id="GO:0030968">
    <property type="term" value="P:endoplasmic reticulum unfolded protein response"/>
    <property type="evidence" value="ECO:0007669"/>
    <property type="project" value="TreeGrafter"/>
</dbReference>
<dbReference type="OrthoDB" id="10262720at2759"/>
<dbReference type="AlphaFoldDB" id="W2SDC9"/>
<evidence type="ECO:0000256" key="1">
    <source>
        <dbReference type="ARBA" id="ARBA00022741"/>
    </source>
</evidence>
<feature type="compositionally biased region" description="Low complexity" evidence="4">
    <location>
        <begin position="839"/>
        <end position="853"/>
    </location>
</feature>
<dbReference type="FunFam" id="1.20.1270.10:FF:000002">
    <property type="entry name" value="Heat shock 70 kDa protein 4"/>
    <property type="match status" value="1"/>
</dbReference>
<evidence type="ECO:0000256" key="3">
    <source>
        <dbReference type="ARBA" id="ARBA00023186"/>
    </source>
</evidence>
<keyword evidence="5" id="KW-0732">Signal</keyword>
<evidence type="ECO:0000313" key="6">
    <source>
        <dbReference type="EMBL" id="ETN46736.1"/>
    </source>
</evidence>
<organism evidence="6 7">
    <name type="scientific">Cyphellophora europaea (strain CBS 101466)</name>
    <name type="common">Phialophora europaea</name>
    <dbReference type="NCBI Taxonomy" id="1220924"/>
    <lineage>
        <taxon>Eukaryota</taxon>
        <taxon>Fungi</taxon>
        <taxon>Dikarya</taxon>
        <taxon>Ascomycota</taxon>
        <taxon>Pezizomycotina</taxon>
        <taxon>Eurotiomycetes</taxon>
        <taxon>Chaetothyriomycetidae</taxon>
        <taxon>Chaetothyriales</taxon>
        <taxon>Cyphellophoraceae</taxon>
        <taxon>Cyphellophora</taxon>
    </lineage>
</organism>
<gene>
    <name evidence="6" type="ORF">HMPREF1541_00925</name>
</gene>
<feature type="region of interest" description="Disordered" evidence="4">
    <location>
        <begin position="604"/>
        <end position="666"/>
    </location>
</feature>
<dbReference type="VEuPathDB" id="FungiDB:HMPREF1541_00925"/>
<feature type="compositionally biased region" description="Low complexity" evidence="4">
    <location>
        <begin position="631"/>
        <end position="664"/>
    </location>
</feature>
<keyword evidence="7" id="KW-1185">Reference proteome</keyword>
<evidence type="ECO:0008006" key="8">
    <source>
        <dbReference type="Google" id="ProtNLM"/>
    </source>
</evidence>
<dbReference type="InterPro" id="IPR029048">
    <property type="entry name" value="HSP70_C_sf"/>
</dbReference>
<dbReference type="Gene3D" id="3.30.420.40">
    <property type="match status" value="2"/>
</dbReference>
<dbReference type="SUPFAM" id="SSF100934">
    <property type="entry name" value="Heat shock protein 70kD (HSP70), C-terminal subdomain"/>
    <property type="match status" value="1"/>
</dbReference>
<dbReference type="PRINTS" id="PR00301">
    <property type="entry name" value="HEATSHOCK70"/>
</dbReference>
<accession>W2SDC9</accession>
<dbReference type="GeneID" id="19968264"/>
<protein>
    <recommendedName>
        <fullName evidence="8">Hsp70-like protein</fullName>
    </recommendedName>
</protein>
<dbReference type="InterPro" id="IPR013126">
    <property type="entry name" value="Hsp_70_fam"/>
</dbReference>
<name>W2SDC9_CYPE1</name>
<feature type="compositionally biased region" description="Low complexity" evidence="4">
    <location>
        <begin position="972"/>
        <end position="986"/>
    </location>
</feature>
<sequence length="992" mass="106521">MIFPGRRKGSSDVLLSLFAFLLICSTASAASAVLGVDLGTSYLKAAIAKPGSPIDIVLTKDSKRKEAATLAFKPSRAQAKDGDAFPERLYGGDALALAARFPADVFPNLKPLLGVAYESDFVTTYASRYPSLGLEPVQRADSGSKEATVGIKSKNVGDKRDVFLVEELLAMEFKNIKANAEAAVEKGILVSDAVITYPAFYTAQEKRAIELAAELAGLRVLGLVSDGTAVGLNYATTRTFDSVSDGGKPEYHLVYDMGAGSTTATVLKFQGRTIKGPAKRNQTVQEVVTLGTAFDATLGGDSLNDVIVEDMISEFVQQKRLKALNVQPNDIKGHGKSMARIWKEAERLRQVLSANSATHASLEGLYDEDANVKYSLTRDRFEELTNAYAARVKGPLVAALEAAGVTLEELDSVILHGGAVRTPFVQKHLELAAGGSKKIKTNVNADEAAVLGAAFRAASLSTSFRVKDIRAHDISGSSVTLKWVSDGKDRQQKLFTPLSQIGAEKQVPLKVLEDVKFEFLEGRDTDVIVSEVEANNVTKSVAQLKEKYGCIPANISTVFNVRLSPLDGIAEIVSGTVSCKSEHGKEGGVLDNVKGLFGFGSKKDEDQKPLIDNDAEGADPAEMTPEPVSDPTSSGSTMSAASPSEAGESASDSSSRSATSANAAKTTPTEVVIPLMLKSRPIGLNRPPEGMLQRIRERLMDFDASDRTVVLRSEALNTLEAFTYRARDYLEDKYFIAVSSDEARQELSEQLSAVSEWLYGDGSDAKLQDLKDKLKGLRKLVDPVLKRKEENSKRDEAVRALEEGLQSIKGTIEMVENSIKKAAEDAASSASSVAAAVTESTAATSTSTDQASSGDGLDDDPYSSTASAEEPSETEADMPIFQPYQYTEEDLSSLTSTRDIVQKWLDDKLAAQNKLGPYDDPAVLVAELESRAKQLQNEATSAIMKTIRMQDMPKKNKGGKKTKSKNKKPVKATKSSTASESSSTSKSVKDEL</sequence>
<dbReference type="Proteomes" id="UP000030752">
    <property type="component" value="Unassembled WGS sequence"/>
</dbReference>
<dbReference type="Gene3D" id="3.90.640.10">
    <property type="entry name" value="Actin, Chain A, domain 4"/>
    <property type="match status" value="1"/>
</dbReference>
<keyword evidence="3" id="KW-0143">Chaperone</keyword>
<evidence type="ECO:0000256" key="5">
    <source>
        <dbReference type="SAM" id="SignalP"/>
    </source>
</evidence>
<dbReference type="SUPFAM" id="SSF53067">
    <property type="entry name" value="Actin-like ATPase domain"/>
    <property type="match status" value="2"/>
</dbReference>
<dbReference type="RefSeq" id="XP_008711448.1">
    <property type="nucleotide sequence ID" value="XM_008713226.1"/>
</dbReference>
<dbReference type="GO" id="GO:0140662">
    <property type="term" value="F:ATP-dependent protein folding chaperone"/>
    <property type="evidence" value="ECO:0007669"/>
    <property type="project" value="InterPro"/>
</dbReference>
<dbReference type="FunFam" id="3.30.420.40:FF:000171">
    <property type="entry name" value="Heat shock 70 kDa protein 4"/>
    <property type="match status" value="1"/>
</dbReference>
<dbReference type="PANTHER" id="PTHR45639:SF3">
    <property type="entry name" value="HYPOXIA UP-REGULATED PROTEIN 1"/>
    <property type="match status" value="1"/>
</dbReference>
<dbReference type="InterPro" id="IPR043129">
    <property type="entry name" value="ATPase_NBD"/>
</dbReference>
<dbReference type="FunCoup" id="W2SDC9">
    <property type="interactions" value="187"/>
</dbReference>
<dbReference type="GO" id="GO:0005524">
    <property type="term" value="F:ATP binding"/>
    <property type="evidence" value="ECO:0007669"/>
    <property type="project" value="UniProtKB-KW"/>
</dbReference>
<feature type="region of interest" description="Disordered" evidence="4">
    <location>
        <begin position="839"/>
        <end position="880"/>
    </location>
</feature>
<dbReference type="HOGENOM" id="CLU_005965_5_0_1"/>
<keyword evidence="2" id="KW-0067">ATP-binding</keyword>
<dbReference type="FunFam" id="3.90.640.10:FF:000039">
    <property type="entry name" value="Hsp70 family chaperone Lhs1/Orp150"/>
    <property type="match status" value="1"/>
</dbReference>
<dbReference type="STRING" id="1220924.W2SDC9"/>
<proteinExistence type="predicted"/>
<dbReference type="EMBL" id="KB822711">
    <property type="protein sequence ID" value="ETN46736.1"/>
    <property type="molecule type" value="Genomic_DNA"/>
</dbReference>